<accession>A0A672LGZ2</accession>
<dbReference type="PANTHER" id="PTHR11589:SF8">
    <property type="entry name" value="NEUROTROPHIN-4"/>
    <property type="match status" value="1"/>
</dbReference>
<dbReference type="GO" id="GO:0038180">
    <property type="term" value="P:nerve growth factor signaling pathway"/>
    <property type="evidence" value="ECO:0007669"/>
    <property type="project" value="TreeGrafter"/>
</dbReference>
<dbReference type="GO" id="GO:0005615">
    <property type="term" value="C:extracellular space"/>
    <property type="evidence" value="ECO:0007669"/>
    <property type="project" value="TreeGrafter"/>
</dbReference>
<dbReference type="GO" id="GO:0030424">
    <property type="term" value="C:axon"/>
    <property type="evidence" value="ECO:0007669"/>
    <property type="project" value="TreeGrafter"/>
</dbReference>
<keyword evidence="5" id="KW-0732">Signal</keyword>
<reference evidence="7" key="2">
    <citation type="submission" date="2025-09" db="UniProtKB">
        <authorList>
            <consortium name="Ensembl"/>
        </authorList>
    </citation>
    <scope>IDENTIFICATION</scope>
</reference>
<dbReference type="Pfam" id="PF00243">
    <property type="entry name" value="NGF"/>
    <property type="match status" value="2"/>
</dbReference>
<dbReference type="SMART" id="SM00140">
    <property type="entry name" value="NGF"/>
    <property type="match status" value="2"/>
</dbReference>
<dbReference type="GO" id="GO:0008021">
    <property type="term" value="C:synaptic vesicle"/>
    <property type="evidence" value="ECO:0007669"/>
    <property type="project" value="TreeGrafter"/>
</dbReference>
<dbReference type="PROSITE" id="PS00248">
    <property type="entry name" value="NGF_1"/>
    <property type="match status" value="2"/>
</dbReference>
<dbReference type="Proteomes" id="UP000472262">
    <property type="component" value="Unassembled WGS sequence"/>
</dbReference>
<evidence type="ECO:0000256" key="5">
    <source>
        <dbReference type="SAM" id="SignalP"/>
    </source>
</evidence>
<comment type="similarity">
    <text evidence="1">Belongs to the NGF-beta family.</text>
</comment>
<feature type="chain" id="PRO_5025525119" description="Neurotrophin-4" evidence="5">
    <location>
        <begin position="17"/>
        <end position="587"/>
    </location>
</feature>
<dbReference type="InterPro" id="IPR002072">
    <property type="entry name" value="Nerve_growth_factor-rel"/>
</dbReference>
<dbReference type="GO" id="GO:0050804">
    <property type="term" value="P:modulation of chemical synaptic transmission"/>
    <property type="evidence" value="ECO:0007669"/>
    <property type="project" value="TreeGrafter"/>
</dbReference>
<dbReference type="InterPro" id="IPR020408">
    <property type="entry name" value="Nerve_growth_factor-like"/>
</dbReference>
<proteinExistence type="inferred from homology"/>
<evidence type="ECO:0000313" key="7">
    <source>
        <dbReference type="Ensembl" id="ENSSGRP00000023124.1"/>
    </source>
</evidence>
<evidence type="ECO:0000313" key="8">
    <source>
        <dbReference type="Proteomes" id="UP000472262"/>
    </source>
</evidence>
<evidence type="ECO:0000256" key="1">
    <source>
        <dbReference type="ARBA" id="ARBA00010783"/>
    </source>
</evidence>
<dbReference type="Gene3D" id="2.10.90.10">
    <property type="entry name" value="Cystine-knot cytokines"/>
    <property type="match status" value="2"/>
</dbReference>
<dbReference type="GO" id="GO:0021675">
    <property type="term" value="P:nerve development"/>
    <property type="evidence" value="ECO:0007669"/>
    <property type="project" value="TreeGrafter"/>
</dbReference>
<feature type="compositionally biased region" description="Basic and acidic residues" evidence="4">
    <location>
        <begin position="62"/>
        <end position="80"/>
    </location>
</feature>
<keyword evidence="3" id="KW-0339">Growth factor</keyword>
<feature type="compositionally biased region" description="Low complexity" evidence="4">
    <location>
        <begin position="35"/>
        <end position="47"/>
    </location>
</feature>
<dbReference type="GO" id="GO:0030425">
    <property type="term" value="C:dendrite"/>
    <property type="evidence" value="ECO:0007669"/>
    <property type="project" value="TreeGrafter"/>
</dbReference>
<dbReference type="GO" id="GO:0005163">
    <property type="term" value="F:nerve growth factor receptor binding"/>
    <property type="evidence" value="ECO:0007669"/>
    <property type="project" value="TreeGrafter"/>
</dbReference>
<dbReference type="OMA" id="CEAESAW"/>
<dbReference type="InParanoid" id="A0A672LGZ2"/>
<dbReference type="AlphaFoldDB" id="A0A672LGZ2"/>
<organism evidence="7 8">
    <name type="scientific">Sinocyclocheilus grahami</name>
    <name type="common">Dianchi golden-line fish</name>
    <name type="synonym">Barbus grahami</name>
    <dbReference type="NCBI Taxonomy" id="75366"/>
    <lineage>
        <taxon>Eukaryota</taxon>
        <taxon>Metazoa</taxon>
        <taxon>Chordata</taxon>
        <taxon>Craniata</taxon>
        <taxon>Vertebrata</taxon>
        <taxon>Euteleostomi</taxon>
        <taxon>Actinopterygii</taxon>
        <taxon>Neopterygii</taxon>
        <taxon>Teleostei</taxon>
        <taxon>Ostariophysi</taxon>
        <taxon>Cypriniformes</taxon>
        <taxon>Cyprinidae</taxon>
        <taxon>Cyprininae</taxon>
        <taxon>Sinocyclocheilus</taxon>
    </lineage>
</organism>
<dbReference type="GO" id="GO:0007169">
    <property type="term" value="P:cell surface receptor protein tyrosine kinase signaling pathway"/>
    <property type="evidence" value="ECO:0007669"/>
    <property type="project" value="TreeGrafter"/>
</dbReference>
<dbReference type="SUPFAM" id="SSF57501">
    <property type="entry name" value="Cystine-knot cytokines"/>
    <property type="match status" value="2"/>
</dbReference>
<feature type="signal peptide" evidence="5">
    <location>
        <begin position="1"/>
        <end position="16"/>
    </location>
</feature>
<feature type="domain" description="Nerve growth factor-related" evidence="6">
    <location>
        <begin position="447"/>
        <end position="562"/>
    </location>
</feature>
<reference evidence="7" key="1">
    <citation type="submission" date="2025-08" db="UniProtKB">
        <authorList>
            <consortium name="Ensembl"/>
        </authorList>
    </citation>
    <scope>IDENTIFICATION</scope>
</reference>
<dbReference type="GO" id="GO:0048812">
    <property type="term" value="P:neuron projection morphogenesis"/>
    <property type="evidence" value="ECO:0007669"/>
    <property type="project" value="TreeGrafter"/>
</dbReference>
<evidence type="ECO:0000259" key="6">
    <source>
        <dbReference type="SMART" id="SM00140"/>
    </source>
</evidence>
<feature type="region of interest" description="Disordered" evidence="4">
    <location>
        <begin position="31"/>
        <end position="132"/>
    </location>
</feature>
<evidence type="ECO:0000256" key="3">
    <source>
        <dbReference type="ARBA" id="ARBA00023030"/>
    </source>
</evidence>
<evidence type="ECO:0000256" key="2">
    <source>
        <dbReference type="ARBA" id="ARBA00018008"/>
    </source>
</evidence>
<sequence length="587" mass="65860">MHWLPLVAMVIASALPFPQSPVPRLVAAMKEPGRNDSSSSSVPTNSSVDHDSSHNNYSTHDIAPHRTDDKQSTFEEDHISRGRANQENLLTEDIFVNNPKQDHTGGGRTTGADASRPHNPRKYKSQKIASSQSNDILKDYQLKISQFHEESSIEAETLLEDDRNARSELKDGPLEGPNVSLQSPPVQEHLDEAQTNAKELLQQSGGFGAEPGFGFDDIGLREEDQLLLLDAHPRVLFSPALSPPKHPPLLLMLELGLLADDVEDEESHMMDAATSGHGGDKDAYRNLLLGLSDSDGPVPGVRRKRQAAHSAQGIERSVCEAESAWVTNKKTAVDFRSNTVTILQEIQTQTGPLKQYFYETKCRKPDSNRKGEVQAVEGASCLGVDKKHWMSRCETKQSYVRALTSDENKRIGWRWIRIDSSCVCVLLTRGTYYTEKKLERGRVREGSAQGIERSVCEAESAWVTNKKTAVDFRSNTVTILQEIQTQTGPLKQYFYETKCRKPDSNRKGEVQAVEGASCLGVDKKHWMSRCETKQSYVRALTSDENKRIGWRWIRIDSSCVCVLLTRGTYYTEKKLERGRVREGRSYR</sequence>
<feature type="domain" description="Nerve growth factor-related" evidence="6">
    <location>
        <begin position="310"/>
        <end position="425"/>
    </location>
</feature>
<name>A0A672LGZ2_SINGR</name>
<gene>
    <name evidence="7" type="primary">LOC107551163</name>
</gene>
<dbReference type="GO" id="GO:0043524">
    <property type="term" value="P:negative regulation of neuron apoptotic process"/>
    <property type="evidence" value="ECO:0007669"/>
    <property type="project" value="TreeGrafter"/>
</dbReference>
<evidence type="ECO:0000256" key="4">
    <source>
        <dbReference type="SAM" id="MobiDB-lite"/>
    </source>
</evidence>
<dbReference type="PROSITE" id="PS50270">
    <property type="entry name" value="NGF_2"/>
    <property type="match status" value="2"/>
</dbReference>
<dbReference type="InterPro" id="IPR029034">
    <property type="entry name" value="Cystine-knot_cytokine"/>
</dbReference>
<dbReference type="PANTHER" id="PTHR11589">
    <property type="entry name" value="NERVE GROWTH FACTOR NGF -RELATED"/>
    <property type="match status" value="1"/>
</dbReference>
<protein>
    <recommendedName>
        <fullName evidence="2">Neurotrophin-4</fullName>
    </recommendedName>
</protein>
<keyword evidence="8" id="KW-1185">Reference proteome</keyword>
<dbReference type="Ensembl" id="ENSSGRT00000024943.1">
    <property type="protein sequence ID" value="ENSSGRP00000023124.1"/>
    <property type="gene ID" value="ENSSGRG00000013722.1"/>
</dbReference>
<dbReference type="GO" id="GO:0008083">
    <property type="term" value="F:growth factor activity"/>
    <property type="evidence" value="ECO:0007669"/>
    <property type="project" value="UniProtKB-KW"/>
</dbReference>
<dbReference type="PRINTS" id="PR00268">
    <property type="entry name" value="NGF"/>
</dbReference>
<dbReference type="InterPro" id="IPR019846">
    <property type="entry name" value="Nerve_growth_factor_CS"/>
</dbReference>